<name>A0AAU7XAA3_9HYPH</name>
<evidence type="ECO:0000256" key="3">
    <source>
        <dbReference type="HAMAP-Rule" id="MF_01927"/>
    </source>
</evidence>
<dbReference type="NCBIfam" id="NF004684">
    <property type="entry name" value="PRK06027.1"/>
    <property type="match status" value="1"/>
</dbReference>
<dbReference type="CDD" id="cd04875">
    <property type="entry name" value="ACT_F4HF-DF"/>
    <property type="match status" value="1"/>
</dbReference>
<dbReference type="InterPro" id="IPR041729">
    <property type="entry name" value="Formyl-FH4-Hydrolase_C"/>
</dbReference>
<comment type="pathway">
    <text evidence="3">Purine metabolism; IMP biosynthesis via de novo pathway; formate from 10-formyl-5,6,7,8-tetrahydrofolate: step 1/1.</text>
</comment>
<keyword evidence="3" id="KW-0658">Purine biosynthesis</keyword>
<accession>A0AAU7XAA3</accession>
<keyword evidence="2 3" id="KW-0378">Hydrolase</keyword>
<dbReference type="EC" id="3.5.1.10" evidence="3 4"/>
<dbReference type="InterPro" id="IPR002912">
    <property type="entry name" value="ACT_dom"/>
</dbReference>
<sequence length="285" mass="32066">MTYPNSLVLTLACPDTVGIVAAVAATIADHGGNITESAQYGDPDSGTHFMRVAFKGPAGLDEDRFRDIFTPVAERFGMAWRVRDVRRKQRVMILVSKMDHCLVDLLYRWKTGQLPMDVTSIVSNHRDHESHAVQAGLPFHYLPVTKETKLERETELFQIFKDEKVELGILARYMQVLSDGLSAKLSGRCINIHHSFLPSFKGANPYSRAHERGVKLIGATAHYVTTDLDEGPIIEQETERVDHAMTIDEFVAIGRGIEARVLARGVKFHLEDRVLINKNRTVVFR</sequence>
<reference evidence="6" key="1">
    <citation type="submission" date="2024-06" db="EMBL/GenBank/DDBJ databases">
        <title>Methylostella associata gen. nov., sp. nov., a novel Ancalomicrobiaceae-affiliated facultatively methylotrophic bacteria that feed on methanotrophs of the genus Methylococcus.</title>
        <authorList>
            <person name="Saltykova V."/>
            <person name="Danilova O.V."/>
            <person name="Oshkin I.Y."/>
            <person name="Belova S.E."/>
            <person name="Pimenov N.V."/>
            <person name="Dedysh S.N."/>
        </authorList>
    </citation>
    <scope>NUCLEOTIDE SEQUENCE</scope>
    <source>
        <strain evidence="6">S20</strain>
    </source>
</reference>
<dbReference type="AlphaFoldDB" id="A0AAU7XAA3"/>
<dbReference type="Pfam" id="PF01842">
    <property type="entry name" value="ACT"/>
    <property type="match status" value="1"/>
</dbReference>
<dbReference type="Gene3D" id="3.30.70.260">
    <property type="match status" value="1"/>
</dbReference>
<organism evidence="6">
    <name type="scientific">Methyloraptor flagellatus</name>
    <dbReference type="NCBI Taxonomy" id="3162530"/>
    <lineage>
        <taxon>Bacteria</taxon>
        <taxon>Pseudomonadati</taxon>
        <taxon>Pseudomonadota</taxon>
        <taxon>Alphaproteobacteria</taxon>
        <taxon>Hyphomicrobiales</taxon>
        <taxon>Ancalomicrobiaceae</taxon>
        <taxon>Methyloraptor</taxon>
    </lineage>
</organism>
<dbReference type="GO" id="GO:0008864">
    <property type="term" value="F:formyltetrahydrofolate deformylase activity"/>
    <property type="evidence" value="ECO:0007669"/>
    <property type="project" value="UniProtKB-UniRule"/>
</dbReference>
<comment type="catalytic activity">
    <reaction evidence="3">
        <text>(6R)-10-formyltetrahydrofolate + H2O = (6S)-5,6,7,8-tetrahydrofolate + formate + H(+)</text>
        <dbReference type="Rhea" id="RHEA:19833"/>
        <dbReference type="ChEBI" id="CHEBI:15377"/>
        <dbReference type="ChEBI" id="CHEBI:15378"/>
        <dbReference type="ChEBI" id="CHEBI:15740"/>
        <dbReference type="ChEBI" id="CHEBI:57453"/>
        <dbReference type="ChEBI" id="CHEBI:195366"/>
        <dbReference type="EC" id="3.5.1.10"/>
    </reaction>
</comment>
<feature type="active site" evidence="3">
    <location>
        <position position="229"/>
    </location>
</feature>
<dbReference type="EMBL" id="CP158568">
    <property type="protein sequence ID" value="XBY44870.1"/>
    <property type="molecule type" value="Genomic_DNA"/>
</dbReference>
<dbReference type="SUPFAM" id="SSF53328">
    <property type="entry name" value="Formyltransferase"/>
    <property type="match status" value="1"/>
</dbReference>
<dbReference type="InterPro" id="IPR002376">
    <property type="entry name" value="Formyl_transf_N"/>
</dbReference>
<dbReference type="CDD" id="cd08648">
    <property type="entry name" value="FMT_core_Formyl-FH4-Hydrolase_C"/>
    <property type="match status" value="1"/>
</dbReference>
<comment type="similarity">
    <text evidence="3">Belongs to the PurU family.</text>
</comment>
<dbReference type="InterPro" id="IPR004810">
    <property type="entry name" value="PurU"/>
</dbReference>
<dbReference type="PROSITE" id="PS51671">
    <property type="entry name" value="ACT"/>
    <property type="match status" value="1"/>
</dbReference>
<gene>
    <name evidence="3 6" type="primary">purU</name>
    <name evidence="6" type="ORF">ABS361_00750</name>
</gene>
<evidence type="ECO:0000256" key="2">
    <source>
        <dbReference type="ARBA" id="ARBA00022801"/>
    </source>
</evidence>
<dbReference type="GO" id="GO:0006730">
    <property type="term" value="P:one-carbon metabolic process"/>
    <property type="evidence" value="ECO:0007669"/>
    <property type="project" value="UniProtKB-KW"/>
</dbReference>
<feature type="domain" description="ACT" evidence="5">
    <location>
        <begin position="8"/>
        <end position="90"/>
    </location>
</feature>
<dbReference type="InterPro" id="IPR036477">
    <property type="entry name" value="Formyl_transf_N_sf"/>
</dbReference>
<dbReference type="SUPFAM" id="SSF55021">
    <property type="entry name" value="ACT-like"/>
    <property type="match status" value="1"/>
</dbReference>
<dbReference type="GO" id="GO:0006189">
    <property type="term" value="P:'de novo' IMP biosynthetic process"/>
    <property type="evidence" value="ECO:0007669"/>
    <property type="project" value="UniProtKB-UniRule"/>
</dbReference>
<comment type="function">
    <text evidence="3">Catalyzes the hydrolysis of 10-formyltetrahydrofolate (formyl-FH4) to formate and tetrahydrofolate (FH4).</text>
</comment>
<dbReference type="HAMAP" id="MF_01927">
    <property type="entry name" value="PurU"/>
    <property type="match status" value="1"/>
</dbReference>
<evidence type="ECO:0000256" key="4">
    <source>
        <dbReference type="NCBIfam" id="TIGR00655"/>
    </source>
</evidence>
<protein>
    <recommendedName>
        <fullName evidence="3 4">Formyltetrahydrofolate deformylase</fullName>
        <ecNumber evidence="3 4">3.5.1.10</ecNumber>
    </recommendedName>
    <alternativeName>
        <fullName evidence="3">Formyl-FH(4) hydrolase</fullName>
    </alternativeName>
</protein>
<proteinExistence type="inferred from homology"/>
<evidence type="ECO:0000256" key="1">
    <source>
        <dbReference type="ARBA" id="ARBA00022563"/>
    </source>
</evidence>
<dbReference type="InterPro" id="IPR044074">
    <property type="entry name" value="PurU_ACT"/>
</dbReference>
<dbReference type="PRINTS" id="PR01575">
    <property type="entry name" value="FFH4HYDRLASE"/>
</dbReference>
<evidence type="ECO:0000259" key="5">
    <source>
        <dbReference type="PROSITE" id="PS51671"/>
    </source>
</evidence>
<dbReference type="NCBIfam" id="TIGR00655">
    <property type="entry name" value="PurU"/>
    <property type="match status" value="1"/>
</dbReference>
<dbReference type="RefSeq" id="WP_407049962.1">
    <property type="nucleotide sequence ID" value="NZ_CP158568.1"/>
</dbReference>
<evidence type="ECO:0000313" key="6">
    <source>
        <dbReference type="EMBL" id="XBY44870.1"/>
    </source>
</evidence>
<dbReference type="KEGG" id="mflg:ABS361_00750"/>
<dbReference type="Gene3D" id="3.40.50.170">
    <property type="entry name" value="Formyl transferase, N-terminal domain"/>
    <property type="match status" value="1"/>
</dbReference>
<dbReference type="PANTHER" id="PTHR42706">
    <property type="entry name" value="FORMYLTETRAHYDROFOLATE DEFORMYLASE"/>
    <property type="match status" value="1"/>
</dbReference>
<dbReference type="Pfam" id="PF00551">
    <property type="entry name" value="Formyl_trans_N"/>
    <property type="match status" value="1"/>
</dbReference>
<dbReference type="PANTHER" id="PTHR42706:SF1">
    <property type="entry name" value="FORMYLTETRAHYDROFOLATE DEFORMYLASE 2, MITOCHONDRIAL"/>
    <property type="match status" value="1"/>
</dbReference>
<dbReference type="InterPro" id="IPR045865">
    <property type="entry name" value="ACT-like_dom_sf"/>
</dbReference>
<dbReference type="PIRSF" id="PIRSF036480">
    <property type="entry name" value="FormyFH4_hydr"/>
    <property type="match status" value="1"/>
</dbReference>
<keyword evidence="1 3" id="KW-0554">One-carbon metabolism</keyword>